<evidence type="ECO:0000313" key="3">
    <source>
        <dbReference type="EMBL" id="EFU38128.1"/>
    </source>
</evidence>
<keyword evidence="4" id="KW-1185">Reference proteome</keyword>
<dbReference type="KEGG" id="pvo:PVOR_31499"/>
<evidence type="ECO:0000256" key="1">
    <source>
        <dbReference type="SAM" id="Coils"/>
    </source>
</evidence>
<comment type="caution">
    <text evidence="3">The sequence shown here is derived from an EMBL/GenBank/DDBJ whole genome shotgun (WGS) entry which is preliminary data.</text>
</comment>
<organism evidence="3 4">
    <name type="scientific">Paenibacillus vortex V453</name>
    <dbReference type="NCBI Taxonomy" id="715225"/>
    <lineage>
        <taxon>Bacteria</taxon>
        <taxon>Bacillati</taxon>
        <taxon>Bacillota</taxon>
        <taxon>Bacilli</taxon>
        <taxon>Bacillales</taxon>
        <taxon>Paenibacillaceae</taxon>
        <taxon>Paenibacillus</taxon>
    </lineage>
</organism>
<dbReference type="SUPFAM" id="SSF53335">
    <property type="entry name" value="S-adenosyl-L-methionine-dependent methyltransferases"/>
    <property type="match status" value="1"/>
</dbReference>
<protein>
    <submittedName>
        <fullName evidence="3">WsaE</fullName>
    </submittedName>
</protein>
<proteinExistence type="predicted"/>
<dbReference type="InterPro" id="IPR029063">
    <property type="entry name" value="SAM-dependent_MTases_sf"/>
</dbReference>
<dbReference type="Pfam" id="PF08241">
    <property type="entry name" value="Methyltransf_11"/>
    <property type="match status" value="1"/>
</dbReference>
<name>A0A2R9SL95_9BACL</name>
<gene>
    <name evidence="3" type="ORF">PVOR_31499</name>
</gene>
<dbReference type="RefSeq" id="WP_006212994.1">
    <property type="nucleotide sequence ID" value="NZ_ADHJ01000055.1"/>
</dbReference>
<dbReference type="EMBL" id="ADHJ01000055">
    <property type="protein sequence ID" value="EFU38128.1"/>
    <property type="molecule type" value="Genomic_DNA"/>
</dbReference>
<keyword evidence="1" id="KW-0175">Coiled coil</keyword>
<dbReference type="Proteomes" id="UP000003094">
    <property type="component" value="Unassembled WGS sequence"/>
</dbReference>
<accession>A0A2R9SL95</accession>
<evidence type="ECO:0000313" key="4">
    <source>
        <dbReference type="Proteomes" id="UP000003094"/>
    </source>
</evidence>
<dbReference type="GO" id="GO:0008757">
    <property type="term" value="F:S-adenosylmethionine-dependent methyltransferase activity"/>
    <property type="evidence" value="ECO:0007669"/>
    <property type="project" value="InterPro"/>
</dbReference>
<dbReference type="InterPro" id="IPR013216">
    <property type="entry name" value="Methyltransf_11"/>
</dbReference>
<sequence length="519" mass="61793">MINISFDQYQRYKNVANLINRLRTKNEVFRILEVGANEHQNLELFLPDDMIFYLDIQIPDQLLNNPRYILGDATEMSFSNDSFDIVVALDVFEHIPPQKRGDFINELYRVSSQFFVLTAPFYSTEIIEAEKRVNKIYNLFFKTDFIWLEEHSTNGLPKHEELESQLKNNHYPYCVFNHGNIDIWEKLMGVHFIAASNPELLMYRQEIDDYYNRYLFDYDFTDSSYRKIFVVGKERSIEAVQMKPHCDIPQDRINKINELVINFYRLAALMSSKLNVPMEQLINKEDETDYIQVFIDEGHGYNEQNSHTIKHIHGHTVRHFSKEVNYHNSIASIRIDPSNYMGIFKIYNIRLFDNIGEAFSRYTISGNYSFNHKNNYLFEEDDPQIIIKFDSNVNLNRIEFDVLRFFDDYRVIIPEIKNEILALNDICENRLTEINNLNSVVSEITNKQNETLELLELKEKELKRMQLEYETLQLQMRTIESNNENEMRIVREQLELKSNELNRIYSSRVWKLIKGTIKT</sequence>
<dbReference type="AlphaFoldDB" id="A0A2R9SL95"/>
<dbReference type="Gene3D" id="3.40.50.150">
    <property type="entry name" value="Vaccinia Virus protein VP39"/>
    <property type="match status" value="1"/>
</dbReference>
<feature type="domain" description="Methyltransferase type 11" evidence="2">
    <location>
        <begin position="63"/>
        <end position="110"/>
    </location>
</feature>
<evidence type="ECO:0000259" key="2">
    <source>
        <dbReference type="Pfam" id="PF08241"/>
    </source>
</evidence>
<feature type="coiled-coil region" evidence="1">
    <location>
        <begin position="448"/>
        <end position="482"/>
    </location>
</feature>
<reference evidence="3 4" key="1">
    <citation type="journal article" date="2010" name="BMC Genomics">
        <title>Genome sequence of the pattern forming Paenibacillus vortex bacterium reveals potential for thriving in complex environments.</title>
        <authorList>
            <person name="Sirota-Madi A."/>
            <person name="Olender T."/>
            <person name="Helman Y."/>
            <person name="Ingham C."/>
            <person name="Brainis I."/>
            <person name="Roth D."/>
            <person name="Hagi E."/>
            <person name="Brodsky L."/>
            <person name="Leshkowitz D."/>
            <person name="Galatenko V."/>
            <person name="Nikolaev V."/>
            <person name="Mugasimangalam R.C."/>
            <person name="Bransburg-Zabary S."/>
            <person name="Gutnick D.L."/>
            <person name="Lancet D."/>
            <person name="Ben-Jacob E."/>
        </authorList>
    </citation>
    <scope>NUCLEOTIDE SEQUENCE [LARGE SCALE GENOMIC DNA]</scope>
    <source>
        <strain evidence="3 4">V453</strain>
    </source>
</reference>